<evidence type="ECO:0000256" key="1">
    <source>
        <dbReference type="ARBA" id="ARBA00004271"/>
    </source>
</evidence>
<sequence length="211" mass="23767">MLHPMKIPELRARVIVLSTVTLLFLLLHSATAITNSKPSRQRHRSPLQFIRSSCIHARYPNLCLRSLSSYSGPASPRCIAQAAVRTSLFNARSVSYFLRTRVPGRAHLSKLERAALNDCVEQISDSVYELRKTLGELQHLKLGESTFRWRLSNAETWVSAALTDDDTCLDGFDEADGSVKTQVRRKISQVARLTSNALYMINRLDDSRGRP</sequence>
<dbReference type="Pfam" id="PF04043">
    <property type="entry name" value="PMEI"/>
    <property type="match status" value="1"/>
</dbReference>
<dbReference type="PANTHER" id="PTHR31080">
    <property type="entry name" value="PECTINESTERASE INHIBITOR-LIKE"/>
    <property type="match status" value="1"/>
</dbReference>
<evidence type="ECO:0000256" key="6">
    <source>
        <dbReference type="ARBA" id="ARBA00038471"/>
    </source>
</evidence>
<evidence type="ECO:0000313" key="9">
    <source>
        <dbReference type="EMBL" id="KAK4785604.1"/>
    </source>
</evidence>
<comment type="caution">
    <text evidence="9">The sequence shown here is derived from an EMBL/GenBank/DDBJ whole genome shotgun (WGS) entry which is preliminary data.</text>
</comment>
<proteinExistence type="inferred from homology"/>
<reference evidence="9 10" key="1">
    <citation type="journal article" date="2023" name="Hortic Res">
        <title>Pangenome of water caltrop reveals structural variations and asymmetric subgenome divergence after allopolyploidization.</title>
        <authorList>
            <person name="Zhang X."/>
            <person name="Chen Y."/>
            <person name="Wang L."/>
            <person name="Yuan Y."/>
            <person name="Fang M."/>
            <person name="Shi L."/>
            <person name="Lu R."/>
            <person name="Comes H.P."/>
            <person name="Ma Y."/>
            <person name="Chen Y."/>
            <person name="Huang G."/>
            <person name="Zhou Y."/>
            <person name="Zheng Z."/>
            <person name="Qiu Y."/>
        </authorList>
    </citation>
    <scope>NUCLEOTIDE SEQUENCE [LARGE SCALE GENOMIC DNA]</scope>
    <source>
        <strain evidence="9">F231</strain>
    </source>
</reference>
<dbReference type="Proteomes" id="UP001346149">
    <property type="component" value="Unassembled WGS sequence"/>
</dbReference>
<name>A0AAN7LIW8_TRANT</name>
<dbReference type="GO" id="GO:0004857">
    <property type="term" value="F:enzyme inhibitor activity"/>
    <property type="evidence" value="ECO:0007669"/>
    <property type="project" value="InterPro"/>
</dbReference>
<dbReference type="FunFam" id="1.20.140.40:FF:000006">
    <property type="entry name" value="Pectinesterase inhibitor 3"/>
    <property type="match status" value="1"/>
</dbReference>
<dbReference type="PANTHER" id="PTHR31080:SF110">
    <property type="entry name" value="PECTINESTERASE INHIBITOR 3"/>
    <property type="match status" value="1"/>
</dbReference>
<evidence type="ECO:0000256" key="4">
    <source>
        <dbReference type="ARBA" id="ARBA00022729"/>
    </source>
</evidence>
<dbReference type="InterPro" id="IPR035513">
    <property type="entry name" value="Invertase/methylesterase_inhib"/>
</dbReference>
<comment type="similarity">
    <text evidence="6">Belongs to the PMEI family.</text>
</comment>
<accession>A0AAN7LIW8</accession>
<feature type="domain" description="Pectinesterase inhibitor" evidence="8">
    <location>
        <begin position="45"/>
        <end position="200"/>
    </location>
</feature>
<feature type="chain" id="PRO_5042923458" description="Pectinesterase inhibitor domain-containing protein" evidence="7">
    <location>
        <begin position="33"/>
        <end position="211"/>
    </location>
</feature>
<keyword evidence="10" id="KW-1185">Reference proteome</keyword>
<dbReference type="CDD" id="cd15798">
    <property type="entry name" value="PMEI-like_3"/>
    <property type="match status" value="1"/>
</dbReference>
<dbReference type="InterPro" id="IPR006501">
    <property type="entry name" value="Pectinesterase_inhib_dom"/>
</dbReference>
<evidence type="ECO:0000256" key="7">
    <source>
        <dbReference type="SAM" id="SignalP"/>
    </source>
</evidence>
<organism evidence="9 10">
    <name type="scientific">Trapa natans</name>
    <name type="common">Water chestnut</name>
    <dbReference type="NCBI Taxonomy" id="22666"/>
    <lineage>
        <taxon>Eukaryota</taxon>
        <taxon>Viridiplantae</taxon>
        <taxon>Streptophyta</taxon>
        <taxon>Embryophyta</taxon>
        <taxon>Tracheophyta</taxon>
        <taxon>Spermatophyta</taxon>
        <taxon>Magnoliopsida</taxon>
        <taxon>eudicotyledons</taxon>
        <taxon>Gunneridae</taxon>
        <taxon>Pentapetalae</taxon>
        <taxon>rosids</taxon>
        <taxon>malvids</taxon>
        <taxon>Myrtales</taxon>
        <taxon>Lythraceae</taxon>
        <taxon>Trapa</taxon>
    </lineage>
</organism>
<dbReference type="SMART" id="SM00856">
    <property type="entry name" value="PMEI"/>
    <property type="match status" value="1"/>
</dbReference>
<dbReference type="InterPro" id="IPR051955">
    <property type="entry name" value="PME_Inhibitor"/>
</dbReference>
<evidence type="ECO:0000256" key="3">
    <source>
        <dbReference type="ARBA" id="ARBA00022525"/>
    </source>
</evidence>
<feature type="signal peptide" evidence="7">
    <location>
        <begin position="1"/>
        <end position="32"/>
    </location>
</feature>
<evidence type="ECO:0000256" key="2">
    <source>
        <dbReference type="ARBA" id="ARBA00022523"/>
    </source>
</evidence>
<dbReference type="GO" id="GO:0048046">
    <property type="term" value="C:apoplast"/>
    <property type="evidence" value="ECO:0007669"/>
    <property type="project" value="UniProtKB-SubCell"/>
</dbReference>
<gene>
    <name evidence="9" type="ORF">SAY86_002293</name>
</gene>
<protein>
    <recommendedName>
        <fullName evidence="8">Pectinesterase inhibitor domain-containing protein</fullName>
    </recommendedName>
</protein>
<keyword evidence="5" id="KW-1015">Disulfide bond</keyword>
<comment type="subcellular location">
    <subcellularLocation>
        <location evidence="1">Secreted</location>
        <location evidence="1">Extracellular space</location>
        <location evidence="1">Apoplast</location>
    </subcellularLocation>
</comment>
<dbReference type="EMBL" id="JAXQNO010000013">
    <property type="protein sequence ID" value="KAK4785604.1"/>
    <property type="molecule type" value="Genomic_DNA"/>
</dbReference>
<evidence type="ECO:0000313" key="10">
    <source>
        <dbReference type="Proteomes" id="UP001346149"/>
    </source>
</evidence>
<dbReference type="Gene3D" id="1.20.140.40">
    <property type="entry name" value="Invertase/pectin methylesterase inhibitor family protein"/>
    <property type="match status" value="1"/>
</dbReference>
<dbReference type="AlphaFoldDB" id="A0AAN7LIW8"/>
<keyword evidence="2" id="KW-0052">Apoplast</keyword>
<dbReference type="NCBIfam" id="TIGR01614">
    <property type="entry name" value="PME_inhib"/>
    <property type="match status" value="1"/>
</dbReference>
<dbReference type="SUPFAM" id="SSF101148">
    <property type="entry name" value="Plant invertase/pectin methylesterase inhibitor"/>
    <property type="match status" value="1"/>
</dbReference>
<evidence type="ECO:0000256" key="5">
    <source>
        <dbReference type="ARBA" id="ARBA00023157"/>
    </source>
</evidence>
<keyword evidence="3" id="KW-0964">Secreted</keyword>
<evidence type="ECO:0000259" key="8">
    <source>
        <dbReference type="SMART" id="SM00856"/>
    </source>
</evidence>
<keyword evidence="4 7" id="KW-0732">Signal</keyword>